<name>A0A0U1Z154_9GLOM</name>
<reference evidence="2" key="1">
    <citation type="submission" date="2014-09" db="EMBL/GenBank/DDBJ databases">
        <title>Mitochondrial comparative genomics and phylogenetic signal assessment of mtDNA among arbuscular mycorrhizal fungal taxa.</title>
        <authorList>
            <person name="Nadimi M."/>
            <person name="Hijri M."/>
        </authorList>
    </citation>
    <scope>NUCLEOTIDE SEQUENCE</scope>
    <source>
        <strain evidence="2">DAOM240163</strain>
    </source>
</reference>
<feature type="compositionally biased region" description="Polar residues" evidence="1">
    <location>
        <begin position="95"/>
        <end position="117"/>
    </location>
</feature>
<gene>
    <name evidence="2" type="primary">orf185</name>
</gene>
<dbReference type="EMBL" id="KM586390">
    <property type="protein sequence ID" value="AJK91336.1"/>
    <property type="molecule type" value="Genomic_DNA"/>
</dbReference>
<keyword evidence="2" id="KW-0496">Mitochondrion</keyword>
<proteinExistence type="predicted"/>
<accession>A0A0U1Z154</accession>
<feature type="region of interest" description="Disordered" evidence="1">
    <location>
        <begin position="95"/>
        <end position="132"/>
    </location>
</feature>
<organism evidence="2">
    <name type="scientific">Rhizophagus aggregatus</name>
    <dbReference type="NCBI Taxonomy" id="241619"/>
    <lineage>
        <taxon>Eukaryota</taxon>
        <taxon>Fungi</taxon>
        <taxon>Fungi incertae sedis</taxon>
        <taxon>Mucoromycota</taxon>
        <taxon>Glomeromycotina</taxon>
        <taxon>Glomeromycetes</taxon>
        <taxon>Glomerales</taxon>
        <taxon>Glomeraceae</taxon>
        <taxon>Rhizophagus</taxon>
    </lineage>
</organism>
<sequence length="185" mass="19908">MGLVSLLKNNVSEGKFNLLIECLLSGNRYRSLAPSFLVNHLTELHHLESLLTERIENFESTLSTLTSNVNSLAETTINLTNNLNTLVKTVNTMANSTSNNQTPQGGGTSSAPSTPAVQETAPSATPTTSRTSVSEALAFLHQENLTINDREEFEESFSPISGAAPLTTEQMISKAGFNPFVVPEP</sequence>
<geneLocation type="mitochondrion" evidence="2"/>
<dbReference type="AlphaFoldDB" id="A0A0U1Z154"/>
<feature type="compositionally biased region" description="Low complexity" evidence="1">
    <location>
        <begin position="120"/>
        <end position="132"/>
    </location>
</feature>
<protein>
    <submittedName>
        <fullName evidence="2">Uncharacterized protein</fullName>
    </submittedName>
</protein>
<evidence type="ECO:0000313" key="2">
    <source>
        <dbReference type="EMBL" id="AJK91336.1"/>
    </source>
</evidence>
<evidence type="ECO:0000256" key="1">
    <source>
        <dbReference type="SAM" id="MobiDB-lite"/>
    </source>
</evidence>